<feature type="region of interest" description="Disordered" evidence="1">
    <location>
        <begin position="1"/>
        <end position="36"/>
    </location>
</feature>
<dbReference type="RefSeq" id="WP_344228491.1">
    <property type="nucleotide sequence ID" value="NZ_BAAARI010000011.1"/>
</dbReference>
<dbReference type="EMBL" id="BAAARI010000011">
    <property type="protein sequence ID" value="GAA2577863.1"/>
    <property type="molecule type" value="Genomic_DNA"/>
</dbReference>
<feature type="region of interest" description="Disordered" evidence="1">
    <location>
        <begin position="56"/>
        <end position="80"/>
    </location>
</feature>
<dbReference type="Proteomes" id="UP001500274">
    <property type="component" value="Unassembled WGS sequence"/>
</dbReference>
<gene>
    <name evidence="2" type="ORF">GCM10009862_16470</name>
</gene>
<organism evidence="2 3">
    <name type="scientific">Microbacterium binotii</name>
    <dbReference type="NCBI Taxonomy" id="462710"/>
    <lineage>
        <taxon>Bacteria</taxon>
        <taxon>Bacillati</taxon>
        <taxon>Actinomycetota</taxon>
        <taxon>Actinomycetes</taxon>
        <taxon>Micrococcales</taxon>
        <taxon>Microbacteriaceae</taxon>
        <taxon>Microbacterium</taxon>
    </lineage>
</organism>
<evidence type="ECO:0000256" key="1">
    <source>
        <dbReference type="SAM" id="MobiDB-lite"/>
    </source>
</evidence>
<feature type="compositionally biased region" description="Basic residues" evidence="1">
    <location>
        <begin position="62"/>
        <end position="71"/>
    </location>
</feature>
<protein>
    <submittedName>
        <fullName evidence="2">Uncharacterized protein</fullName>
    </submittedName>
</protein>
<name>A0ABN3PBR1_9MICO</name>
<accession>A0ABN3PBR1</accession>
<evidence type="ECO:0000313" key="3">
    <source>
        <dbReference type="Proteomes" id="UP001500274"/>
    </source>
</evidence>
<reference evidence="2 3" key="1">
    <citation type="journal article" date="2019" name="Int. J. Syst. Evol. Microbiol.">
        <title>The Global Catalogue of Microorganisms (GCM) 10K type strain sequencing project: providing services to taxonomists for standard genome sequencing and annotation.</title>
        <authorList>
            <consortium name="The Broad Institute Genomics Platform"/>
            <consortium name="The Broad Institute Genome Sequencing Center for Infectious Disease"/>
            <person name="Wu L."/>
            <person name="Ma J."/>
        </authorList>
    </citation>
    <scope>NUCLEOTIDE SEQUENCE [LARGE SCALE GENOMIC DNA]</scope>
    <source>
        <strain evidence="2 3">JCM 16365</strain>
    </source>
</reference>
<proteinExistence type="predicted"/>
<comment type="caution">
    <text evidence="2">The sequence shown here is derived from an EMBL/GenBank/DDBJ whole genome shotgun (WGS) entry which is preliminary data.</text>
</comment>
<keyword evidence="3" id="KW-1185">Reference proteome</keyword>
<sequence length="115" mass="12883">MTTVVPMVFPDDRPRARRTDPITSHQAADQTTRRGDAHHEVLSWLSLNPEGLTDDEIADKHLRSRRKKHQKPCSGSRLRTARSELVEDGLVEAIGEGSSVLGNPAQKWGLRVQRP</sequence>
<feature type="compositionally biased region" description="Basic and acidic residues" evidence="1">
    <location>
        <begin position="10"/>
        <end position="20"/>
    </location>
</feature>
<evidence type="ECO:0000313" key="2">
    <source>
        <dbReference type="EMBL" id="GAA2577863.1"/>
    </source>
</evidence>